<sequence length="80" mass="9188">MDQRVMENLKLHYRSHLLNRVLLRLDSDKSYVGNVLWAISILCDAWRAVTQDTIRNCVRHAGFGVCCEHEDSDTVQSLTA</sequence>
<evidence type="ECO:0000313" key="2">
    <source>
        <dbReference type="EMBL" id="KAH9360143.1"/>
    </source>
</evidence>
<dbReference type="Pfam" id="PF03184">
    <property type="entry name" value="DDE_1"/>
    <property type="match status" value="1"/>
</dbReference>
<dbReference type="AlphaFoldDB" id="A0A9J6FBL4"/>
<dbReference type="Proteomes" id="UP000821853">
    <property type="component" value="Chromosome 1"/>
</dbReference>
<dbReference type="OrthoDB" id="6494571at2759"/>
<proteinExistence type="predicted"/>
<accession>A0A9J6FBL4</accession>
<dbReference type="GO" id="GO:0003676">
    <property type="term" value="F:nucleic acid binding"/>
    <property type="evidence" value="ECO:0007669"/>
    <property type="project" value="InterPro"/>
</dbReference>
<comment type="caution">
    <text evidence="2">The sequence shown here is derived from an EMBL/GenBank/DDBJ whole genome shotgun (WGS) entry which is preliminary data.</text>
</comment>
<evidence type="ECO:0000259" key="1">
    <source>
        <dbReference type="Pfam" id="PF03184"/>
    </source>
</evidence>
<dbReference type="InterPro" id="IPR004875">
    <property type="entry name" value="DDE_SF_endonuclease_dom"/>
</dbReference>
<keyword evidence="3" id="KW-1185">Reference proteome</keyword>
<protein>
    <recommendedName>
        <fullName evidence="1">DDE-1 domain-containing protein</fullName>
    </recommendedName>
</protein>
<gene>
    <name evidence="2" type="ORF">HPB48_000314</name>
</gene>
<dbReference type="EMBL" id="JABSTR010000001">
    <property type="protein sequence ID" value="KAH9360143.1"/>
    <property type="molecule type" value="Genomic_DNA"/>
</dbReference>
<feature type="domain" description="DDE-1" evidence="1">
    <location>
        <begin position="1"/>
        <end position="57"/>
    </location>
</feature>
<evidence type="ECO:0000313" key="3">
    <source>
        <dbReference type="Proteomes" id="UP000821853"/>
    </source>
</evidence>
<organism evidence="2 3">
    <name type="scientific">Haemaphysalis longicornis</name>
    <name type="common">Bush tick</name>
    <dbReference type="NCBI Taxonomy" id="44386"/>
    <lineage>
        <taxon>Eukaryota</taxon>
        <taxon>Metazoa</taxon>
        <taxon>Ecdysozoa</taxon>
        <taxon>Arthropoda</taxon>
        <taxon>Chelicerata</taxon>
        <taxon>Arachnida</taxon>
        <taxon>Acari</taxon>
        <taxon>Parasitiformes</taxon>
        <taxon>Ixodida</taxon>
        <taxon>Ixodoidea</taxon>
        <taxon>Ixodidae</taxon>
        <taxon>Haemaphysalinae</taxon>
        <taxon>Haemaphysalis</taxon>
    </lineage>
</organism>
<dbReference type="VEuPathDB" id="VectorBase:HLOH_057360"/>
<name>A0A9J6FBL4_HAELO</name>
<reference evidence="2 3" key="1">
    <citation type="journal article" date="2020" name="Cell">
        <title>Large-Scale Comparative Analyses of Tick Genomes Elucidate Their Genetic Diversity and Vector Capacities.</title>
        <authorList>
            <consortium name="Tick Genome and Microbiome Consortium (TIGMIC)"/>
            <person name="Jia N."/>
            <person name="Wang J."/>
            <person name="Shi W."/>
            <person name="Du L."/>
            <person name="Sun Y."/>
            <person name="Zhan W."/>
            <person name="Jiang J.F."/>
            <person name="Wang Q."/>
            <person name="Zhang B."/>
            <person name="Ji P."/>
            <person name="Bell-Sakyi L."/>
            <person name="Cui X.M."/>
            <person name="Yuan T.T."/>
            <person name="Jiang B.G."/>
            <person name="Yang W.F."/>
            <person name="Lam T.T."/>
            <person name="Chang Q.C."/>
            <person name="Ding S.J."/>
            <person name="Wang X.J."/>
            <person name="Zhu J.G."/>
            <person name="Ruan X.D."/>
            <person name="Zhao L."/>
            <person name="Wei J.T."/>
            <person name="Ye R.Z."/>
            <person name="Que T.C."/>
            <person name="Du C.H."/>
            <person name="Zhou Y.H."/>
            <person name="Cheng J.X."/>
            <person name="Dai P.F."/>
            <person name="Guo W.B."/>
            <person name="Han X.H."/>
            <person name="Huang E.J."/>
            <person name="Li L.F."/>
            <person name="Wei W."/>
            <person name="Gao Y.C."/>
            <person name="Liu J.Z."/>
            <person name="Shao H.Z."/>
            <person name="Wang X."/>
            <person name="Wang C.C."/>
            <person name="Yang T.C."/>
            <person name="Huo Q.B."/>
            <person name="Li W."/>
            <person name="Chen H.Y."/>
            <person name="Chen S.E."/>
            <person name="Zhou L.G."/>
            <person name="Ni X.B."/>
            <person name="Tian J.H."/>
            <person name="Sheng Y."/>
            <person name="Liu T."/>
            <person name="Pan Y.S."/>
            <person name="Xia L.Y."/>
            <person name="Li J."/>
            <person name="Zhao F."/>
            <person name="Cao W.C."/>
        </authorList>
    </citation>
    <scope>NUCLEOTIDE SEQUENCE [LARGE SCALE GENOMIC DNA]</scope>
    <source>
        <strain evidence="2">HaeL-2018</strain>
    </source>
</reference>